<feature type="region of interest" description="Disordered" evidence="2">
    <location>
        <begin position="256"/>
        <end position="277"/>
    </location>
</feature>
<evidence type="ECO:0000256" key="1">
    <source>
        <dbReference type="PROSITE-ProRule" id="PRU00076"/>
    </source>
</evidence>
<reference evidence="5" key="1">
    <citation type="submission" date="2023-06" db="EMBL/GenBank/DDBJ databases">
        <authorList>
            <person name="Delattre M."/>
        </authorList>
    </citation>
    <scope>NUCLEOTIDE SEQUENCE</scope>
    <source>
        <strain evidence="5">AF72</strain>
    </source>
</reference>
<dbReference type="SUPFAM" id="SSF57196">
    <property type="entry name" value="EGF/Laminin"/>
    <property type="match status" value="1"/>
</dbReference>
<protein>
    <recommendedName>
        <fullName evidence="4">EGF-like domain-containing protein</fullName>
    </recommendedName>
</protein>
<feature type="disulfide bond" evidence="1">
    <location>
        <begin position="365"/>
        <end position="374"/>
    </location>
</feature>
<comment type="caution">
    <text evidence="1">Lacks conserved residue(s) required for the propagation of feature annotation.</text>
</comment>
<dbReference type="PROSITE" id="PS50026">
    <property type="entry name" value="EGF_3"/>
    <property type="match status" value="1"/>
</dbReference>
<gene>
    <name evidence="5" type="ORF">MSPICULIGERA_LOCUS12873</name>
</gene>
<dbReference type="Proteomes" id="UP001177023">
    <property type="component" value="Unassembled WGS sequence"/>
</dbReference>
<evidence type="ECO:0000256" key="3">
    <source>
        <dbReference type="SAM" id="SignalP"/>
    </source>
</evidence>
<dbReference type="AlphaFoldDB" id="A0AA36CV75"/>
<keyword evidence="1" id="KW-0245">EGF-like domain</keyword>
<feature type="domain" description="EGF-like" evidence="4">
    <location>
        <begin position="339"/>
        <end position="375"/>
    </location>
</feature>
<proteinExistence type="predicted"/>
<sequence length="440" mass="45727">MRRWALTLALICLVALFRGGSAQKSSDSTTVATTTTSGSSSTPSDGSSSTATNAAVVSSTTDASSGTGGTSQSVGSSTSGAPRPSTSSGVPVSLTSPGSTPTVPSGQTTPSAGSTQSGSTSNPASPGSTVTTQAPTTQPIDVTQVLWTVPLDDTDPTTLLQQIAALNATVMGLKQKISTLFDNVNGQNNSLIDQLNAYNVTIQNIALDSDALMKEINNSKIEFAASNSFAAMVLQQMACMKSSPCAVPPTPPAPTATACIGNQDATNTRRSSPPDDPLELSVSFGKLKKLTILDAVSGKELTGFKTDGSPQELKTTAVLVNYQDDDSTGGQNLTVTYLTYNVCTDFKCENGGTCFVDSGLPHCKCEICFSGEHCEAETNPCTGSQVNRNCKEINGQQKCVPDTSGGTCDWKCECTPPYHNPAGGNNKTCVDTLESRWFRW</sequence>
<dbReference type="InterPro" id="IPR000742">
    <property type="entry name" value="EGF"/>
</dbReference>
<feature type="compositionally biased region" description="Low complexity" evidence="2">
    <location>
        <begin position="25"/>
        <end position="81"/>
    </location>
</feature>
<comment type="caution">
    <text evidence="5">The sequence shown here is derived from an EMBL/GenBank/DDBJ whole genome shotgun (WGS) entry which is preliminary data.</text>
</comment>
<feature type="non-terminal residue" evidence="5">
    <location>
        <position position="440"/>
    </location>
</feature>
<evidence type="ECO:0000313" key="5">
    <source>
        <dbReference type="EMBL" id="CAJ0574541.1"/>
    </source>
</evidence>
<dbReference type="EMBL" id="CATQJA010002631">
    <property type="protein sequence ID" value="CAJ0574541.1"/>
    <property type="molecule type" value="Genomic_DNA"/>
</dbReference>
<organism evidence="5 6">
    <name type="scientific">Mesorhabditis spiculigera</name>
    <dbReference type="NCBI Taxonomy" id="96644"/>
    <lineage>
        <taxon>Eukaryota</taxon>
        <taxon>Metazoa</taxon>
        <taxon>Ecdysozoa</taxon>
        <taxon>Nematoda</taxon>
        <taxon>Chromadorea</taxon>
        <taxon>Rhabditida</taxon>
        <taxon>Rhabditina</taxon>
        <taxon>Rhabditomorpha</taxon>
        <taxon>Rhabditoidea</taxon>
        <taxon>Rhabditidae</taxon>
        <taxon>Mesorhabditinae</taxon>
        <taxon>Mesorhabditis</taxon>
    </lineage>
</organism>
<feature type="signal peptide" evidence="3">
    <location>
        <begin position="1"/>
        <end position="22"/>
    </location>
</feature>
<accession>A0AA36CV75</accession>
<keyword evidence="1" id="KW-1015">Disulfide bond</keyword>
<keyword evidence="6" id="KW-1185">Reference proteome</keyword>
<evidence type="ECO:0000259" key="4">
    <source>
        <dbReference type="PROSITE" id="PS50026"/>
    </source>
</evidence>
<dbReference type="Gene3D" id="2.10.25.10">
    <property type="entry name" value="Laminin"/>
    <property type="match status" value="1"/>
</dbReference>
<name>A0AA36CV75_9BILA</name>
<evidence type="ECO:0000313" key="6">
    <source>
        <dbReference type="Proteomes" id="UP001177023"/>
    </source>
</evidence>
<evidence type="ECO:0000256" key="2">
    <source>
        <dbReference type="SAM" id="MobiDB-lite"/>
    </source>
</evidence>
<dbReference type="PROSITE" id="PS00022">
    <property type="entry name" value="EGF_1"/>
    <property type="match status" value="1"/>
</dbReference>
<keyword evidence="3" id="KW-0732">Signal</keyword>
<feature type="region of interest" description="Disordered" evidence="2">
    <location>
        <begin position="23"/>
        <end position="137"/>
    </location>
</feature>
<feature type="compositionally biased region" description="Polar residues" evidence="2">
    <location>
        <begin position="84"/>
        <end position="137"/>
    </location>
</feature>
<feature type="chain" id="PRO_5041465379" description="EGF-like domain-containing protein" evidence="3">
    <location>
        <begin position="23"/>
        <end position="440"/>
    </location>
</feature>